<proteinExistence type="predicted"/>
<sequence>MSAWRIAQGTTAECGELPVQVKEGSSMVVSKERRHGSRGAGSILTAGTVEAKLHAWLGTARRDTWAQYCVTANSYIPCPNSLMDCAYRECSFARTGQQGTLEEQNVELLGINGCTRLRRGGPVTDTVQ</sequence>
<organism evidence="1 2">
    <name type="scientific">Exophiala dermatitidis (strain ATCC 34100 / CBS 525.76 / NIH/UT8656)</name>
    <name type="common">Black yeast</name>
    <name type="synonym">Wangiella dermatitidis</name>
    <dbReference type="NCBI Taxonomy" id="858893"/>
    <lineage>
        <taxon>Eukaryota</taxon>
        <taxon>Fungi</taxon>
        <taxon>Dikarya</taxon>
        <taxon>Ascomycota</taxon>
        <taxon>Pezizomycotina</taxon>
        <taxon>Eurotiomycetes</taxon>
        <taxon>Chaetothyriomycetidae</taxon>
        <taxon>Chaetothyriales</taxon>
        <taxon>Herpotrichiellaceae</taxon>
        <taxon>Exophiala</taxon>
    </lineage>
</organism>
<dbReference type="GeneID" id="20310853"/>
<name>H6C3I7_EXODN</name>
<dbReference type="Proteomes" id="UP000007304">
    <property type="component" value="Unassembled WGS sequence"/>
</dbReference>
<gene>
    <name evidence="1" type="ORF">HMPREF1120_06214</name>
</gene>
<dbReference type="InParanoid" id="H6C3I7"/>
<reference evidence="1" key="1">
    <citation type="submission" date="2011-07" db="EMBL/GenBank/DDBJ databases">
        <title>The Genome Sequence of Exophiala (Wangiella) dermatitidis NIH/UT8656.</title>
        <authorList>
            <consortium name="The Broad Institute Genome Sequencing Platform"/>
            <person name="Cuomo C."/>
            <person name="Wang Z."/>
            <person name="Hunicke-Smith S."/>
            <person name="Szanislo P.J."/>
            <person name="Earl A."/>
            <person name="Young S.K."/>
            <person name="Zeng Q."/>
            <person name="Gargeya S."/>
            <person name="Fitzgerald M."/>
            <person name="Haas B."/>
            <person name="Abouelleil A."/>
            <person name="Alvarado L."/>
            <person name="Arachchi H.M."/>
            <person name="Berlin A."/>
            <person name="Brown A."/>
            <person name="Chapman S.B."/>
            <person name="Chen Z."/>
            <person name="Dunbar C."/>
            <person name="Freedman E."/>
            <person name="Gearin G."/>
            <person name="Gellesch M."/>
            <person name="Goldberg J."/>
            <person name="Griggs A."/>
            <person name="Gujja S."/>
            <person name="Heiman D."/>
            <person name="Howarth C."/>
            <person name="Larson L."/>
            <person name="Lui A."/>
            <person name="MacDonald P.J.P."/>
            <person name="Montmayeur A."/>
            <person name="Murphy C."/>
            <person name="Neiman D."/>
            <person name="Pearson M."/>
            <person name="Priest M."/>
            <person name="Roberts A."/>
            <person name="Saif S."/>
            <person name="Shea T."/>
            <person name="Shenoy N."/>
            <person name="Sisk P."/>
            <person name="Stolte C."/>
            <person name="Sykes S."/>
            <person name="Wortman J."/>
            <person name="Nusbaum C."/>
            <person name="Birren B."/>
        </authorList>
    </citation>
    <scope>NUCLEOTIDE SEQUENCE</scope>
    <source>
        <strain evidence="1">NIH/UT8656</strain>
    </source>
</reference>
<dbReference type="AlphaFoldDB" id="H6C3I7"/>
<dbReference type="RefSeq" id="XP_009158663.1">
    <property type="nucleotide sequence ID" value="XM_009160415.1"/>
</dbReference>
<protein>
    <submittedName>
        <fullName evidence="1">Uncharacterized protein</fullName>
    </submittedName>
</protein>
<accession>H6C3I7</accession>
<dbReference type="VEuPathDB" id="FungiDB:HMPREF1120_06214"/>
<evidence type="ECO:0000313" key="1">
    <source>
        <dbReference type="EMBL" id="EHY58202.1"/>
    </source>
</evidence>
<dbReference type="EMBL" id="JH226134">
    <property type="protein sequence ID" value="EHY58202.1"/>
    <property type="molecule type" value="Genomic_DNA"/>
</dbReference>
<evidence type="ECO:0000313" key="2">
    <source>
        <dbReference type="Proteomes" id="UP000007304"/>
    </source>
</evidence>
<dbReference type="HOGENOM" id="CLU_1959590_0_0_1"/>
<keyword evidence="2" id="KW-1185">Reference proteome</keyword>